<evidence type="ECO:0000313" key="3">
    <source>
        <dbReference type="EMBL" id="QAY74696.1"/>
    </source>
</evidence>
<dbReference type="EMBL" id="CP035491">
    <property type="protein sequence ID" value="QAY74696.1"/>
    <property type="molecule type" value="Genomic_DNA"/>
</dbReference>
<gene>
    <name evidence="3" type="ORF">ET445_16495</name>
</gene>
<keyword evidence="4" id="KW-1185">Reference proteome</keyword>
<dbReference type="InterPro" id="IPR001173">
    <property type="entry name" value="Glyco_trans_2-like"/>
</dbReference>
<name>A0A4P6FFM2_9MICO</name>
<dbReference type="GO" id="GO:0016740">
    <property type="term" value="F:transferase activity"/>
    <property type="evidence" value="ECO:0007669"/>
    <property type="project" value="UniProtKB-KW"/>
</dbReference>
<dbReference type="Gene3D" id="3.90.550.10">
    <property type="entry name" value="Spore Coat Polysaccharide Biosynthesis Protein SpsA, Chain A"/>
    <property type="match status" value="1"/>
</dbReference>
<dbReference type="AlphaFoldDB" id="A0A4P6FFM2"/>
<dbReference type="Proteomes" id="UP000291259">
    <property type="component" value="Chromosome"/>
</dbReference>
<dbReference type="OrthoDB" id="5062577at2"/>
<evidence type="ECO:0000313" key="4">
    <source>
        <dbReference type="Proteomes" id="UP000291259"/>
    </source>
</evidence>
<accession>A0A4P6FFM2</accession>
<dbReference type="Pfam" id="PF00535">
    <property type="entry name" value="Glycos_transf_2"/>
    <property type="match status" value="1"/>
</dbReference>
<feature type="domain" description="Glycosyltransferase 2-like" evidence="2">
    <location>
        <begin position="101"/>
        <end position="207"/>
    </location>
</feature>
<dbReference type="CDD" id="cd00761">
    <property type="entry name" value="Glyco_tranf_GTA_type"/>
    <property type="match status" value="1"/>
</dbReference>
<dbReference type="InterPro" id="IPR029044">
    <property type="entry name" value="Nucleotide-diphossugar_trans"/>
</dbReference>
<feature type="region of interest" description="Disordered" evidence="1">
    <location>
        <begin position="420"/>
        <end position="466"/>
    </location>
</feature>
<feature type="compositionally biased region" description="Basic residues" evidence="1">
    <location>
        <begin position="57"/>
        <end position="72"/>
    </location>
</feature>
<dbReference type="InterPro" id="IPR050834">
    <property type="entry name" value="Glycosyltransf_2"/>
</dbReference>
<dbReference type="KEGG" id="agf:ET445_16495"/>
<keyword evidence="3" id="KW-0808">Transferase</keyword>
<dbReference type="SUPFAM" id="SSF53448">
    <property type="entry name" value="Nucleotide-diphospho-sugar transferases"/>
    <property type="match status" value="1"/>
</dbReference>
<evidence type="ECO:0000256" key="1">
    <source>
        <dbReference type="SAM" id="MobiDB-lite"/>
    </source>
</evidence>
<organism evidence="3 4">
    <name type="scientific">Agromyces protaetiae</name>
    <dbReference type="NCBI Taxonomy" id="2509455"/>
    <lineage>
        <taxon>Bacteria</taxon>
        <taxon>Bacillati</taxon>
        <taxon>Actinomycetota</taxon>
        <taxon>Actinomycetes</taxon>
        <taxon>Micrococcales</taxon>
        <taxon>Microbacteriaceae</taxon>
        <taxon>Agromyces</taxon>
    </lineage>
</organism>
<evidence type="ECO:0000259" key="2">
    <source>
        <dbReference type="Pfam" id="PF00535"/>
    </source>
</evidence>
<reference evidence="3 4" key="1">
    <citation type="submission" date="2019-01" db="EMBL/GenBank/DDBJ databases">
        <title>Genome sequencing of strain FW100M-8.</title>
        <authorList>
            <person name="Heo J."/>
            <person name="Kim S.-J."/>
            <person name="Kim J.-S."/>
            <person name="Hong S.-B."/>
            <person name="Kwon S.-W."/>
        </authorList>
    </citation>
    <scope>NUCLEOTIDE SEQUENCE [LARGE SCALE GENOMIC DNA]</scope>
    <source>
        <strain evidence="3 4">FW100M-8</strain>
    </source>
</reference>
<feature type="compositionally biased region" description="Basic residues" evidence="1">
    <location>
        <begin position="1"/>
        <end position="15"/>
    </location>
</feature>
<feature type="compositionally biased region" description="Basic and acidic residues" evidence="1">
    <location>
        <begin position="73"/>
        <end position="84"/>
    </location>
</feature>
<dbReference type="PANTHER" id="PTHR43685">
    <property type="entry name" value="GLYCOSYLTRANSFERASE"/>
    <property type="match status" value="1"/>
</dbReference>
<sequence>MGRPRSARLPHRIRHPLAVSEPSGVLLRRRAPRDDAVPREPADRPARGSRDHVQRVALRRREHARDGRRRAHDRPDRRAHEPASGHRRSMSAAEAGRPTVSVVIPSYRRLERVPPLVAAYLAQGADEVVVVLDGPHPGWRTALADVASEASVVIELPENRGLALARIAGLEAASGDVVLAVDDDVEPGDGLVERHRAFHAGGGDRVLLGYMPVSLPVRRGRDDAPAFVYARDYERQAAVWRSADASSPESPVSPESSSLVLGSLWGGNFSLPRDLYLRAEALAPSIRLDYNEDLDLGIRLERLGATARFDPLARAAHHQVRDLAGFRREAVQRGAAVADLERRWGTRPPQLVPVVTIPASYHGALARGQRRIAASDRPELVERTAVAVYRVAGVLHVWRLQDGVVRFLRRGLAMRGYRQRTRAARDGATGGADAPVPAPSATRPLVEERRVSGPVASTRRRCGTRR</sequence>
<feature type="region of interest" description="Disordered" evidence="1">
    <location>
        <begin position="1"/>
        <end position="97"/>
    </location>
</feature>
<feature type="compositionally biased region" description="Basic and acidic residues" evidence="1">
    <location>
        <begin position="32"/>
        <end position="54"/>
    </location>
</feature>
<proteinExistence type="predicted"/>
<dbReference type="PANTHER" id="PTHR43685:SF3">
    <property type="entry name" value="SLR2126 PROTEIN"/>
    <property type="match status" value="1"/>
</dbReference>
<protein>
    <submittedName>
        <fullName evidence="3">Glycosyltransferase</fullName>
    </submittedName>
</protein>